<accession>A0ABP7LFQ7</accession>
<feature type="domain" description="Thioesterase putative" evidence="1">
    <location>
        <begin position="29"/>
        <end position="170"/>
    </location>
</feature>
<evidence type="ECO:0000313" key="2">
    <source>
        <dbReference type="EMBL" id="GAA3901020.1"/>
    </source>
</evidence>
<comment type="caution">
    <text evidence="2">The sequence shown here is derived from an EMBL/GenBank/DDBJ whole genome shotgun (WGS) entry which is preliminary data.</text>
</comment>
<name>A0ABP7LFQ7_9GAMM</name>
<dbReference type="Gene3D" id="3.10.129.10">
    <property type="entry name" value="Hotdog Thioesterase"/>
    <property type="match status" value="1"/>
</dbReference>
<sequence length="177" mass="18861">MPQPQPQRTPGIAYPPLPLPETGRDDDMATFQDWLQKAIPLAGELGITDMRREGDCLHWSLALAPGLNDKGTGFGGALAAQTTLAGWCWLTLWLRRRGLARSVVVAEASQRFVAPVTADYRLACFPADAAAGAALAQSLRAGGKGRIILRQTVFSGDTCCLDASGRYVVLPAANGRL</sequence>
<dbReference type="SUPFAM" id="SSF54637">
    <property type="entry name" value="Thioesterase/thiol ester dehydrase-isomerase"/>
    <property type="match status" value="1"/>
</dbReference>
<organism evidence="2 3">
    <name type="scientific">Halomonas cibimaris</name>
    <dbReference type="NCBI Taxonomy" id="657012"/>
    <lineage>
        <taxon>Bacteria</taxon>
        <taxon>Pseudomonadati</taxon>
        <taxon>Pseudomonadota</taxon>
        <taxon>Gammaproteobacteria</taxon>
        <taxon>Oceanospirillales</taxon>
        <taxon>Halomonadaceae</taxon>
        <taxon>Halomonas</taxon>
    </lineage>
</organism>
<reference evidence="3" key="1">
    <citation type="journal article" date="2019" name="Int. J. Syst. Evol. Microbiol.">
        <title>The Global Catalogue of Microorganisms (GCM) 10K type strain sequencing project: providing services to taxonomists for standard genome sequencing and annotation.</title>
        <authorList>
            <consortium name="The Broad Institute Genomics Platform"/>
            <consortium name="The Broad Institute Genome Sequencing Center for Infectious Disease"/>
            <person name="Wu L."/>
            <person name="Ma J."/>
        </authorList>
    </citation>
    <scope>NUCLEOTIDE SEQUENCE [LARGE SCALE GENOMIC DNA]</scope>
    <source>
        <strain evidence="3">JCM 16914</strain>
    </source>
</reference>
<keyword evidence="3" id="KW-1185">Reference proteome</keyword>
<dbReference type="Proteomes" id="UP001500133">
    <property type="component" value="Unassembled WGS sequence"/>
</dbReference>
<protein>
    <recommendedName>
        <fullName evidence="1">Thioesterase putative domain-containing protein</fullName>
    </recommendedName>
</protein>
<dbReference type="InterPro" id="IPR029069">
    <property type="entry name" value="HotDog_dom_sf"/>
</dbReference>
<dbReference type="RefSeq" id="WP_344702843.1">
    <property type="nucleotide sequence ID" value="NZ_BAAAZT010000030.1"/>
</dbReference>
<gene>
    <name evidence="2" type="ORF">GCM10022228_09580</name>
</gene>
<evidence type="ECO:0000313" key="3">
    <source>
        <dbReference type="Proteomes" id="UP001500133"/>
    </source>
</evidence>
<dbReference type="InterPro" id="IPR012660">
    <property type="entry name" value="YiiD_C"/>
</dbReference>
<evidence type="ECO:0000259" key="1">
    <source>
        <dbReference type="Pfam" id="PF09500"/>
    </source>
</evidence>
<dbReference type="Pfam" id="PF09500">
    <property type="entry name" value="YiiD_C"/>
    <property type="match status" value="1"/>
</dbReference>
<dbReference type="EMBL" id="BAAAZT010000030">
    <property type="protein sequence ID" value="GAA3901020.1"/>
    <property type="molecule type" value="Genomic_DNA"/>
</dbReference>
<proteinExistence type="predicted"/>